<dbReference type="InterPro" id="IPR036206">
    <property type="entry name" value="ThiamineP_synth_sf"/>
</dbReference>
<feature type="domain" description="Thiamine phosphate synthase/TenI" evidence="3">
    <location>
        <begin position="4"/>
        <end position="175"/>
    </location>
</feature>
<dbReference type="InterPro" id="IPR022998">
    <property type="entry name" value="ThiamineP_synth_TenI"/>
</dbReference>
<evidence type="ECO:0000256" key="1">
    <source>
        <dbReference type="ARBA" id="ARBA00004948"/>
    </source>
</evidence>
<accession>A0A316AMC3</accession>
<dbReference type="GO" id="GO:0004789">
    <property type="term" value="F:thiamine-phosphate diphosphorylase activity"/>
    <property type="evidence" value="ECO:0007669"/>
    <property type="project" value="TreeGrafter"/>
</dbReference>
<protein>
    <submittedName>
        <fullName evidence="4">Thiamine-phosphate pyrophosphorylase</fullName>
    </submittedName>
</protein>
<gene>
    <name evidence="4" type="ORF">CLV98_10376</name>
</gene>
<dbReference type="EMBL" id="QGDT01000003">
    <property type="protein sequence ID" value="PWJ58711.1"/>
    <property type="molecule type" value="Genomic_DNA"/>
</dbReference>
<evidence type="ECO:0000313" key="4">
    <source>
        <dbReference type="EMBL" id="PWJ58711.1"/>
    </source>
</evidence>
<organism evidence="4 5">
    <name type="scientific">Dyadobacter jejuensis</name>
    <dbReference type="NCBI Taxonomy" id="1082580"/>
    <lineage>
        <taxon>Bacteria</taxon>
        <taxon>Pseudomonadati</taxon>
        <taxon>Bacteroidota</taxon>
        <taxon>Cytophagia</taxon>
        <taxon>Cytophagales</taxon>
        <taxon>Spirosomataceae</taxon>
        <taxon>Dyadobacter</taxon>
    </lineage>
</organism>
<dbReference type="AlphaFoldDB" id="A0A316AMC3"/>
<dbReference type="Proteomes" id="UP000245880">
    <property type="component" value="Unassembled WGS sequence"/>
</dbReference>
<dbReference type="SUPFAM" id="SSF51391">
    <property type="entry name" value="Thiamin phosphate synthase"/>
    <property type="match status" value="1"/>
</dbReference>
<dbReference type="PANTHER" id="PTHR20857:SF15">
    <property type="entry name" value="THIAMINE-PHOSPHATE SYNTHASE"/>
    <property type="match status" value="1"/>
</dbReference>
<keyword evidence="5" id="KW-1185">Reference proteome</keyword>
<comment type="caution">
    <text evidence="4">The sequence shown here is derived from an EMBL/GenBank/DDBJ whole genome shotgun (WGS) entry which is preliminary data.</text>
</comment>
<dbReference type="Pfam" id="PF02581">
    <property type="entry name" value="TMP-TENI"/>
    <property type="match status" value="1"/>
</dbReference>
<dbReference type="GO" id="GO:0005737">
    <property type="term" value="C:cytoplasm"/>
    <property type="evidence" value="ECO:0007669"/>
    <property type="project" value="TreeGrafter"/>
</dbReference>
<reference evidence="4 5" key="1">
    <citation type="submission" date="2018-03" db="EMBL/GenBank/DDBJ databases">
        <title>Genomic Encyclopedia of Archaeal and Bacterial Type Strains, Phase II (KMG-II): from individual species to whole genera.</title>
        <authorList>
            <person name="Goeker M."/>
        </authorList>
    </citation>
    <scope>NUCLEOTIDE SEQUENCE [LARGE SCALE GENOMIC DNA]</scope>
    <source>
        <strain evidence="4 5">DSM 100346</strain>
    </source>
</reference>
<evidence type="ECO:0000259" key="3">
    <source>
        <dbReference type="Pfam" id="PF02581"/>
    </source>
</evidence>
<comment type="pathway">
    <text evidence="1">Cofactor biosynthesis; thiamine diphosphate biosynthesis.</text>
</comment>
<dbReference type="InterPro" id="IPR013785">
    <property type="entry name" value="Aldolase_TIM"/>
</dbReference>
<dbReference type="PANTHER" id="PTHR20857">
    <property type="entry name" value="THIAMINE-PHOSPHATE PYROPHOSPHORYLASE"/>
    <property type="match status" value="1"/>
</dbReference>
<name>A0A316AMC3_9BACT</name>
<proteinExistence type="predicted"/>
<evidence type="ECO:0000256" key="2">
    <source>
        <dbReference type="ARBA" id="ARBA00022977"/>
    </source>
</evidence>
<dbReference type="GO" id="GO:0009228">
    <property type="term" value="P:thiamine biosynthetic process"/>
    <property type="evidence" value="ECO:0007669"/>
    <property type="project" value="UniProtKB-KW"/>
</dbReference>
<dbReference type="Gene3D" id="3.20.20.70">
    <property type="entry name" value="Aldolase class I"/>
    <property type="match status" value="1"/>
</dbReference>
<keyword evidence="2" id="KW-0784">Thiamine biosynthesis</keyword>
<evidence type="ECO:0000313" key="5">
    <source>
        <dbReference type="Proteomes" id="UP000245880"/>
    </source>
</evidence>
<sequence>MKLLVITSPHFFEGEARLINALFERGLACLHLRKPEAEMDTVAHLIGQIDTKFHSRLTIHHHHALSGSYAIGGIHFTEQGRRASSAIELQNYVSKGYRISTSVHQKESLSTISPAFNYSFFGPVFDSISKPGYSAAVDVELPGTSPVPVYALGGVTAENIIQLTQWGFSGAAVLGYIWQNPHEVVQRFLELSAKVRLMPTTS</sequence>
<dbReference type="CDD" id="cd00564">
    <property type="entry name" value="TMP_TenI"/>
    <property type="match status" value="1"/>
</dbReference>